<feature type="transmembrane region" description="Helical" evidence="1">
    <location>
        <begin position="44"/>
        <end position="62"/>
    </location>
</feature>
<feature type="transmembrane region" description="Helical" evidence="1">
    <location>
        <begin position="82"/>
        <end position="100"/>
    </location>
</feature>
<dbReference type="EMBL" id="JBHSOF010000002">
    <property type="protein sequence ID" value="MFC5661817.1"/>
    <property type="molecule type" value="Genomic_DNA"/>
</dbReference>
<evidence type="ECO:0000313" key="2">
    <source>
        <dbReference type="EMBL" id="MFC5661817.1"/>
    </source>
</evidence>
<keyword evidence="1" id="KW-1133">Transmembrane helix</keyword>
<proteinExistence type="predicted"/>
<feature type="transmembrane region" description="Helical" evidence="1">
    <location>
        <begin position="133"/>
        <end position="150"/>
    </location>
</feature>
<dbReference type="Proteomes" id="UP001595975">
    <property type="component" value="Unassembled WGS sequence"/>
</dbReference>
<comment type="caution">
    <text evidence="2">The sequence shown here is derived from an EMBL/GenBank/DDBJ whole genome shotgun (WGS) entry which is preliminary data.</text>
</comment>
<keyword evidence="3" id="KW-1185">Reference proteome</keyword>
<evidence type="ECO:0000313" key="3">
    <source>
        <dbReference type="Proteomes" id="UP001595975"/>
    </source>
</evidence>
<sequence>MIWWCKARAVPLLAAVLVGTFAVGLLFGDGELPVPALHGQAGHFLLAHVITLLPAVFLLYGLGRGDLRTETVAGRFLRGMDVGLALTLAAAGTTCGSLAYAAGQGALALVLARNIAGYLGLALLVHPLTGHRAAAAALAAVPLLCSAAGWHPDGRPRPWAWPLHPAGSPYALTAVALLLLAGTACALLRRHPAAVLDLPAA</sequence>
<dbReference type="RefSeq" id="WP_380223407.1">
    <property type="nucleotide sequence ID" value="NZ_JBHSOF010000002.1"/>
</dbReference>
<reference evidence="3" key="1">
    <citation type="journal article" date="2019" name="Int. J. Syst. Evol. Microbiol.">
        <title>The Global Catalogue of Microorganisms (GCM) 10K type strain sequencing project: providing services to taxonomists for standard genome sequencing and annotation.</title>
        <authorList>
            <consortium name="The Broad Institute Genomics Platform"/>
            <consortium name="The Broad Institute Genome Sequencing Center for Infectious Disease"/>
            <person name="Wu L."/>
            <person name="Ma J."/>
        </authorList>
    </citation>
    <scope>NUCLEOTIDE SEQUENCE [LARGE SCALE GENOMIC DNA]</scope>
    <source>
        <strain evidence="3">CGMCC 4.1437</strain>
    </source>
</reference>
<accession>A0ABW0WWB2</accession>
<protein>
    <submittedName>
        <fullName evidence="2">Uncharacterized protein</fullName>
    </submittedName>
</protein>
<gene>
    <name evidence="2" type="ORF">ACFP3U_02330</name>
</gene>
<name>A0ABW0WWB2_9ACTN</name>
<keyword evidence="1" id="KW-0812">Transmembrane</keyword>
<organism evidence="2 3">
    <name type="scientific">Kitasatospora misakiensis</name>
    <dbReference type="NCBI Taxonomy" id="67330"/>
    <lineage>
        <taxon>Bacteria</taxon>
        <taxon>Bacillati</taxon>
        <taxon>Actinomycetota</taxon>
        <taxon>Actinomycetes</taxon>
        <taxon>Kitasatosporales</taxon>
        <taxon>Streptomycetaceae</taxon>
        <taxon>Kitasatospora</taxon>
    </lineage>
</organism>
<feature type="transmembrane region" description="Helical" evidence="1">
    <location>
        <begin position="170"/>
        <end position="188"/>
    </location>
</feature>
<feature type="transmembrane region" description="Helical" evidence="1">
    <location>
        <begin position="106"/>
        <end position="126"/>
    </location>
</feature>
<evidence type="ECO:0000256" key="1">
    <source>
        <dbReference type="SAM" id="Phobius"/>
    </source>
</evidence>
<keyword evidence="1" id="KW-0472">Membrane</keyword>